<dbReference type="AlphaFoldDB" id="A0A8S9GMH2"/>
<sequence>MCAGMSGHSASRSTRSLCLQSGCLTSLREVAPALCFISSYCARDDDLALSWSLRLSKVVDERLSSKRVPHLAPGRRSNRFVRNSIWRAGY</sequence>
<reference evidence="1" key="1">
    <citation type="submission" date="2019-12" db="EMBL/GenBank/DDBJ databases">
        <title>Genome sequencing and annotation of Brassica cretica.</title>
        <authorList>
            <person name="Studholme D.J."/>
            <person name="Sarris P.F."/>
        </authorList>
    </citation>
    <scope>NUCLEOTIDE SEQUENCE</scope>
    <source>
        <strain evidence="1">PFS-102/07</strain>
        <tissue evidence="1">Leaf</tissue>
    </source>
</reference>
<accession>A0A8S9GMH2</accession>
<evidence type="ECO:0000313" key="1">
    <source>
        <dbReference type="EMBL" id="KAF2546210.1"/>
    </source>
</evidence>
<organism evidence="1">
    <name type="scientific">Brassica cretica</name>
    <name type="common">Mustard</name>
    <dbReference type="NCBI Taxonomy" id="69181"/>
    <lineage>
        <taxon>Eukaryota</taxon>
        <taxon>Viridiplantae</taxon>
        <taxon>Streptophyta</taxon>
        <taxon>Embryophyta</taxon>
        <taxon>Tracheophyta</taxon>
        <taxon>Spermatophyta</taxon>
        <taxon>Magnoliopsida</taxon>
        <taxon>eudicotyledons</taxon>
        <taxon>Gunneridae</taxon>
        <taxon>Pentapetalae</taxon>
        <taxon>rosids</taxon>
        <taxon>malvids</taxon>
        <taxon>Brassicales</taxon>
        <taxon>Brassicaceae</taxon>
        <taxon>Brassiceae</taxon>
        <taxon>Brassica</taxon>
    </lineage>
</organism>
<dbReference type="EMBL" id="QGKY02001925">
    <property type="protein sequence ID" value="KAF2546210.1"/>
    <property type="molecule type" value="Genomic_DNA"/>
</dbReference>
<gene>
    <name evidence="1" type="ORF">F2Q70_00023164</name>
</gene>
<comment type="caution">
    <text evidence="1">The sequence shown here is derived from an EMBL/GenBank/DDBJ whole genome shotgun (WGS) entry which is preliminary data.</text>
</comment>
<proteinExistence type="predicted"/>
<name>A0A8S9GMH2_BRACR</name>
<protein>
    <submittedName>
        <fullName evidence="1">Uncharacterized protein</fullName>
    </submittedName>
</protein>